<evidence type="ECO:0000313" key="4">
    <source>
        <dbReference type="RefSeq" id="XP_005168841.2"/>
    </source>
</evidence>
<dbReference type="SUPFAM" id="SSF56672">
    <property type="entry name" value="DNA/RNA polymerases"/>
    <property type="match status" value="1"/>
</dbReference>
<dbReference type="PANTHER" id="PTHR47331">
    <property type="entry name" value="PHD-TYPE DOMAIN-CONTAINING PROTEIN"/>
    <property type="match status" value="1"/>
</dbReference>
<dbReference type="SUPFAM" id="SSF53098">
    <property type="entry name" value="Ribonuclease H-like"/>
    <property type="match status" value="1"/>
</dbReference>
<dbReference type="InterPro" id="IPR041588">
    <property type="entry name" value="Integrase_H2C2"/>
</dbReference>
<dbReference type="PROSITE" id="PS50994">
    <property type="entry name" value="INTEGRASE"/>
    <property type="match status" value="1"/>
</dbReference>
<dbReference type="Proteomes" id="UP000000437">
    <property type="component" value="Chromosome 21"/>
</dbReference>
<evidence type="ECO:0000256" key="1">
    <source>
        <dbReference type="ARBA" id="ARBA00010879"/>
    </source>
</evidence>
<dbReference type="InterPro" id="IPR036397">
    <property type="entry name" value="RNaseH_sf"/>
</dbReference>
<dbReference type="Gene3D" id="3.10.10.10">
    <property type="entry name" value="HIV Type 1 Reverse Transcriptase, subunit A, domain 1"/>
    <property type="match status" value="1"/>
</dbReference>
<organism evidence="3 4">
    <name type="scientific">Danio rerio</name>
    <name type="common">Zebrafish</name>
    <name type="synonym">Brachydanio rerio</name>
    <dbReference type="NCBI Taxonomy" id="7955"/>
    <lineage>
        <taxon>Eukaryota</taxon>
        <taxon>Metazoa</taxon>
        <taxon>Chordata</taxon>
        <taxon>Craniata</taxon>
        <taxon>Vertebrata</taxon>
        <taxon>Euteleostomi</taxon>
        <taxon>Actinopterygii</taxon>
        <taxon>Neopterygii</taxon>
        <taxon>Teleostei</taxon>
        <taxon>Ostariophysi</taxon>
        <taxon>Cypriniformes</taxon>
        <taxon>Danionidae</taxon>
        <taxon>Danioninae</taxon>
        <taxon>Danio</taxon>
    </lineage>
</organism>
<dbReference type="Gene3D" id="3.30.70.270">
    <property type="match status" value="1"/>
</dbReference>
<dbReference type="InterPro" id="IPR001584">
    <property type="entry name" value="Integrase_cat-core"/>
</dbReference>
<dbReference type="InterPro" id="IPR000477">
    <property type="entry name" value="RT_dom"/>
</dbReference>
<dbReference type="Gene3D" id="3.30.420.10">
    <property type="entry name" value="Ribonuclease H-like superfamily/Ribonuclease H"/>
    <property type="match status" value="1"/>
</dbReference>
<name>A0A8M2BGM3_DANRE</name>
<dbReference type="InterPro" id="IPR012337">
    <property type="entry name" value="RNaseH-like_sf"/>
</dbReference>
<dbReference type="GO" id="GO:0003676">
    <property type="term" value="F:nucleic acid binding"/>
    <property type="evidence" value="ECO:0007669"/>
    <property type="project" value="InterPro"/>
</dbReference>
<protein>
    <recommendedName>
        <fullName evidence="2">ribonuclease H</fullName>
        <ecNumber evidence="2">3.1.26.4</ecNumber>
    </recommendedName>
</protein>
<dbReference type="Pfam" id="PF17921">
    <property type="entry name" value="Integrase_H2C2"/>
    <property type="match status" value="1"/>
</dbReference>
<dbReference type="GeneID" id="101886558"/>
<dbReference type="Pfam" id="PF18701">
    <property type="entry name" value="DUF5641"/>
    <property type="match status" value="1"/>
</dbReference>
<dbReference type="RefSeq" id="XP_005168841.2">
    <property type="nucleotide sequence ID" value="XM_005168784.5"/>
</dbReference>
<reference evidence="4" key="1">
    <citation type="submission" date="2025-08" db="UniProtKB">
        <authorList>
            <consortium name="RefSeq"/>
        </authorList>
    </citation>
    <scope>IDENTIFICATION</scope>
    <source>
        <strain evidence="4">Tuebingen</strain>
        <tissue evidence="4">Fibroblasts and whole tissue</tissue>
    </source>
</reference>
<dbReference type="InterPro" id="IPR043502">
    <property type="entry name" value="DNA/RNA_pol_sf"/>
</dbReference>
<dbReference type="GO" id="GO:0015074">
    <property type="term" value="P:DNA integration"/>
    <property type="evidence" value="ECO:0007669"/>
    <property type="project" value="InterPro"/>
</dbReference>
<comment type="similarity">
    <text evidence="1">Belongs to the beta type-B retroviral polymerase family. HERV class-II K(HML-2) pol subfamily.</text>
</comment>
<dbReference type="EC" id="3.1.26.4" evidence="2"/>
<proteinExistence type="inferred from homology"/>
<evidence type="ECO:0000256" key="2">
    <source>
        <dbReference type="ARBA" id="ARBA00012180"/>
    </source>
</evidence>
<dbReference type="OrthoDB" id="10064741at2759"/>
<dbReference type="InterPro" id="IPR008042">
    <property type="entry name" value="Retrotrans_Pao"/>
</dbReference>
<dbReference type="KEGG" id="dre:101886558"/>
<evidence type="ECO:0000313" key="3">
    <source>
        <dbReference type="Proteomes" id="UP000000437"/>
    </source>
</evidence>
<dbReference type="Pfam" id="PF00078">
    <property type="entry name" value="RVT_1"/>
    <property type="match status" value="1"/>
</dbReference>
<dbReference type="PANTHER" id="PTHR47331:SF5">
    <property type="entry name" value="RIBONUCLEASE H"/>
    <property type="match status" value="1"/>
</dbReference>
<dbReference type="AlphaFoldDB" id="A0A8M2BGM3"/>
<gene>
    <name evidence="4" type="primary">LOC101886558</name>
</gene>
<dbReference type="Pfam" id="PF05380">
    <property type="entry name" value="Peptidase_A17"/>
    <property type="match status" value="1"/>
</dbReference>
<keyword evidence="3" id="KW-1185">Reference proteome</keyword>
<accession>A0A8M2BGM3</accession>
<dbReference type="GO" id="GO:0004523">
    <property type="term" value="F:RNA-DNA hybrid ribonuclease activity"/>
    <property type="evidence" value="ECO:0007669"/>
    <property type="project" value="UniProtKB-EC"/>
</dbReference>
<dbReference type="InterPro" id="IPR040676">
    <property type="entry name" value="DUF5641"/>
</dbReference>
<dbReference type="CDD" id="cd01644">
    <property type="entry name" value="RT_pepA17"/>
    <property type="match status" value="1"/>
</dbReference>
<dbReference type="InterPro" id="IPR043128">
    <property type="entry name" value="Rev_trsase/Diguanyl_cyclase"/>
</dbReference>
<sequence>MQSEQEVTPTIVQPRTQRERHPPAYLGDYDVGYQPSQIPASSAGDSNTMPAAAIASAHPDEAHVSCRSLSAHSSAKSCHSRSRTKTTRSSVSSRSTASQLTELQAAIVEEKLKSMELAEMQRQMVEESKAEEQCEFLDQQARLALYEREELLREQQRRSHQLDEEARAAHKTKELITKQLERQRRIKQKEMELEKARLVASLLRESETENATAISQTEGELDPEQVQTDTLRLPKVEVAHHTLRQFPDSTQHSTPHTYQSKPVTAQPLVPHSVHEHITSHATSKSLYVEPMNVVPSPICSVAAPGVFPSQVKLHVADVCPPLTVQPSLSYERQTYSQLGSNLLCPGASYVSPDSTATSYAQPPHQSISVPSQPTINQSQNPVRQQQLSSQPLPRLNVPSVQPPAPANVIDMLIANSYGIPKPALPTFESGRESDFALLKMALDSLIGCHAHLTEQFKYQVLLDRIRLPSAYKLAQAYMHDPTPYTTALQALQDKYGQPRQLVQSELGSILNSPPVRVGDAEAFDNFALAVHALVGMLRSLEGENGYELKCGSHVDRLLVKLPATYRDGFVEHCLSRGILVTGTDKTYTLHDLAAWLQLKSQAKRISSRAVDMFQEQIKPQRKGKSSHTSSSSVYYNISSSHDKMPLTTLPCRTFPQKPRDKPKAYCPYCNTREHYLSMCSKFKSLTTTQITEWIRDKGCFRCGRNHKPEACTLKKPCNICQKQHLTVLHDVNMQEPNKVLMVSTSADTIYLDRPNRPQQVMLKVVKVLIHNARHSLEAYALLDDGSERTILLSSATQYLQLHKNPETLSLRTVRHEVVHLKGSSVSFEISPADNPRQKYKIHHAFTADELGFSEHTYPVKVLMKKYKHLRGLPIPEIDHVRPVLLIGSDFPHLLIPTQPVHIGPSGGPVAICTPLGWTLQGPASLMHVPSDEQRCLFTAVGPTHLDLQRHVEKLWQIDTLPYISEKAATRSKLDQQALELLEQQTVRVNVNGTMRYATPLLRRKDSPCLKAPKSACLSLLRSTERRIINDPNQTLTYCEEIQKLENAGYVKRLTNEEVESSAESWYLPHHLVHHNNKARLVFNCSYQYRGLALNEHLLPGPILGPSLLGVLLRFREHTVAISGDIKAMFHQIRLLPEDRSLLRFLWRDMKKNEEPNVFEWQVLPFGTTCSPCCATYALQQHVKDNCVGYEDVQMSVEQAFYVDNCLQSLNCPEKARSLIDRMRSHLSSGGFEIRQWASNIPQVIEHLPIEARAASTELWVSEHSSDPQEPALGLRWNCLTDHLGYQHRQVHYSEPTLRNVYKVLATQYDPLGYLIPFTTKAKILIQDLWNLKVGWDDVIHPESLRIQWRQWEAELANLHTVEIPRAYIPPCADTEGMQRTIHIFCDASERAYGSVAYLCTLDQHNQTHVAFVMARSRVAPRKQISMPRLELCGALTGAQLAKLLSKELSIPARDVVLWTDSTTVLSWLKSDSCRYKVFVGTRIAEIQYLTMESCWRYVNTADNPADDLTRGKTLVELTKSQRWSQGPQFIHQHPDTWPSLPELAAPDDHDELRKQTFCGNTIITTPQPAISNYKNWSELLKFTYQSLHGAADSMTAADAIEVELHILRQAQSDSFPEEVGALTKGKPISTQSRLAALAPEYDQTVGLIRVGGRLRRAECLVPDTIHPIILDPKHPITMLLIKKYDNQLLHPGPERVLGEIRRKYWILRGRESIKRHQYNCETCQKWRAKPVIPKMADLPPSRLRLYKPPFWSTGVDCFGPFTIKIGRRTEKRWGIIFKCMTTSCIHLDLLESMDTDAFLMALRRFVSRRGKPFEILADRGTNFRGGATELQEAFTALEASLKEQLAGQEITFQFNPPHAPHFGGTWEREIRSVKTALQVVLGNRTVTESVLRTVLVEVEGIINSKPLGYVSSDVADPDPVTPNLLLMGRRDASLPQAIYSSSDLLGRRRWRHSQILADHFWVNFVRHYLPGLQTRQKWQRDTGNLTIGQIVMIVDPQLPRASWPIGKVIKTYAGVDHCVRTAEVQVKERTYLRPVARLVKLPSWEDEEGNN</sequence>